<keyword evidence="6" id="KW-1185">Reference proteome</keyword>
<feature type="transmembrane region" description="Helical" evidence="1">
    <location>
        <begin position="144"/>
        <end position="173"/>
    </location>
</feature>
<dbReference type="Proteomes" id="UP000186165">
    <property type="component" value="Chromosome"/>
</dbReference>
<gene>
    <name evidence="3" type="primary">uspA7</name>
    <name evidence="4" type="ORF">HSR6_0540</name>
    <name evidence="3" type="ORF">HTSR_0553</name>
</gene>
<keyword evidence="1" id="KW-0472">Membrane</keyword>
<keyword evidence="1" id="KW-1133">Transmembrane helix</keyword>
<evidence type="ECO:0000313" key="5">
    <source>
        <dbReference type="Proteomes" id="UP000185608"/>
    </source>
</evidence>
<evidence type="ECO:0000313" key="6">
    <source>
        <dbReference type="Proteomes" id="UP000186165"/>
    </source>
</evidence>
<feature type="transmembrane region" description="Helical" evidence="1">
    <location>
        <begin position="51"/>
        <end position="69"/>
    </location>
</feature>
<accession>A0A1D8S320</accession>
<dbReference type="Gene3D" id="3.40.50.12370">
    <property type="match status" value="1"/>
</dbReference>
<dbReference type="EMBL" id="CP016070">
    <property type="protein sequence ID" value="AOW79748.1"/>
    <property type="molecule type" value="Genomic_DNA"/>
</dbReference>
<evidence type="ECO:0000259" key="2">
    <source>
        <dbReference type="Pfam" id="PF04982"/>
    </source>
</evidence>
<dbReference type="KEGG" id="halh:HTSR_0553"/>
<keyword evidence="1" id="KW-0812">Transmembrane</keyword>
<accession>A0A1J1AA34</accession>
<protein>
    <submittedName>
        <fullName evidence="3">Universal stress protein UspA</fullName>
    </submittedName>
</protein>
<reference evidence="3 5" key="1">
    <citation type="submission" date="2016-06" db="EMBL/GenBank/DDBJ databases">
        <title>Discovery of anaerobic lithoheterotrophic haloarchaeon capable of sulfur respiration by hydrogen and formate.</title>
        <authorList>
            <person name="Sorokin D.Y."/>
            <person name="Kublanov I.V."/>
            <person name="Roman P."/>
            <person name="Sinninghe Damste J.S."/>
            <person name="Golyshin P.N."/>
            <person name="Rojo D."/>
            <person name="Ciordia S."/>
            <person name="Mena Md.C."/>
            <person name="Ferrer M."/>
            <person name="Smedile F."/>
            <person name="Messina E."/>
            <person name="La Cono V."/>
            <person name="Yakimov M.M."/>
        </authorList>
    </citation>
    <scope>NUCLEOTIDE SEQUENCE [LARGE SCALE GENOMIC DNA]</scope>
    <source>
        <strain evidence="3 5">HTSR1</strain>
    </source>
</reference>
<dbReference type="Pfam" id="PF04982">
    <property type="entry name" value="TM_HPP"/>
    <property type="match status" value="1"/>
</dbReference>
<evidence type="ECO:0000256" key="1">
    <source>
        <dbReference type="SAM" id="Phobius"/>
    </source>
</evidence>
<feature type="transmembrane region" description="Helical" evidence="1">
    <location>
        <begin position="115"/>
        <end position="132"/>
    </location>
</feature>
<feature type="transmembrane region" description="Helical" evidence="1">
    <location>
        <begin position="81"/>
        <end position="103"/>
    </location>
</feature>
<evidence type="ECO:0000313" key="4">
    <source>
        <dbReference type="EMBL" id="APE95002.1"/>
    </source>
</evidence>
<dbReference type="EMBL" id="CP016804">
    <property type="protein sequence ID" value="APE95002.1"/>
    <property type="molecule type" value="Genomic_DNA"/>
</dbReference>
<sequence>MREAKRAIGRRLLEAARQRVTSTDILLHLMVLFVVPLLLAGLTFLSNSISLLPFVIYPPLASGTYTLFANPESIYAEPRRFVGGMTLGAFSGWVALKIATALWYTVPPGEMEVHAGATALAVALTTLTTWALKLEVPVAFSAALLALVAGTNLTYVIAIGLSSSLVAGVYLVWHDRIYEQRGQFLYRTVTSDDRVLIPVRDRLADAETGQFGALLAAAHEAGTVVLYRASPRQELPAPQFELEPTMVPVPGAEGEDPRTPTPDIAAVNQVRTAIEDTVDVPCEVAIEPGEPDDPEGIRAAAAALNCDLIVTSHEGALADPTDYLVGIFSGDIDAIAFHAAEEATSWSRILVLVRGPGKTSRAMIDFATRIATAPERVSVAHTIEERERRREAETMLAELVDSFDSSIETRVARGPVGRFLEHNARYYDVVFVGSSTDRSVASRILSPPTFQHLTEVEADIALVHRG</sequence>
<dbReference type="Proteomes" id="UP000185608">
    <property type="component" value="Chromosome"/>
</dbReference>
<evidence type="ECO:0000313" key="3">
    <source>
        <dbReference type="EMBL" id="AOW79748.1"/>
    </source>
</evidence>
<reference evidence="4" key="3">
    <citation type="journal article" date="2017" name="ISME J.">
        <title>Discovery of anaerobic lithoheterotrophic haloarchaea, ubiquitous in hypersaline habitats.</title>
        <authorList>
            <person name="Sorokin D.Y."/>
            <person name="Messina E."/>
            <person name="Smedile F."/>
            <person name="Roman P."/>
            <person name="Damste J.S.S."/>
            <person name="Ciordia S."/>
            <person name="Mena M.C."/>
            <person name="Ferrer M."/>
            <person name="Golyshin P.N."/>
            <person name="Kublanov I.V."/>
            <person name="Samarov N.I."/>
            <person name="Toshchakov S.V."/>
            <person name="La Cono V."/>
            <person name="Yakimov M.M."/>
        </authorList>
    </citation>
    <scope>NUCLEOTIDE SEQUENCE</scope>
    <source>
        <strain evidence="4">HSR6</strain>
    </source>
</reference>
<feature type="domain" description="HPP transmembrane region" evidence="2">
    <location>
        <begin position="19"/>
        <end position="175"/>
    </location>
</feature>
<proteinExistence type="predicted"/>
<name>A0A1D8S320_9EURY</name>
<reference evidence="6" key="2">
    <citation type="submission" date="2016-08" db="EMBL/GenBank/DDBJ databases">
        <title>Discovery of first anaerobic lithoheterotrophic haloarchae widely represented in hypersaline habitats.</title>
        <authorList>
            <person name="Sorokin D.Y."/>
            <person name="Kublanov I.V."/>
            <person name="Roman P."/>
            <person name="Sinninghe Damste J.S."/>
            <person name="Golyshin P.N."/>
            <person name="Rojo D."/>
            <person name="Ciordia S."/>
            <person name="Mena Md.C."/>
            <person name="Ferrer M."/>
            <person name="Smedile F."/>
            <person name="Messina E."/>
            <person name="La Cono V."/>
            <person name="Yakimov M.M."/>
        </authorList>
    </citation>
    <scope>NUCLEOTIDE SEQUENCE [LARGE SCALE GENOMIC DNA]</scope>
    <source>
        <strain evidence="6">HSR6</strain>
    </source>
</reference>
<dbReference type="KEGG" id="hhsr:HSR6_0540"/>
<dbReference type="SUPFAM" id="SSF52402">
    <property type="entry name" value="Adenine nucleotide alpha hydrolases-like"/>
    <property type="match status" value="1"/>
</dbReference>
<dbReference type="PATRIC" id="fig|1855411.3.peg.550"/>
<dbReference type="STRING" id="1873524.HSR6_0540"/>
<dbReference type="InterPro" id="IPR058581">
    <property type="entry name" value="TM_HPP"/>
</dbReference>
<dbReference type="AlphaFoldDB" id="A0A1D8S320"/>
<feature type="transmembrane region" description="Helical" evidence="1">
    <location>
        <begin position="25"/>
        <end position="45"/>
    </location>
</feature>
<organism evidence="3 5">
    <name type="scientific">Halodesulfurarchaeum formicicum</name>
    <dbReference type="NCBI Taxonomy" id="1873524"/>
    <lineage>
        <taxon>Archaea</taxon>
        <taxon>Methanobacteriati</taxon>
        <taxon>Methanobacteriota</taxon>
        <taxon>Stenosarchaea group</taxon>
        <taxon>Halobacteria</taxon>
        <taxon>Halobacteriales</taxon>
        <taxon>Halobacteriaceae</taxon>
        <taxon>Halodesulfurarchaeum</taxon>
    </lineage>
</organism>